<accession>A0AAW0PGM3</accession>
<dbReference type="AlphaFoldDB" id="A0AAW0PGM3"/>
<gene>
    <name evidence="2" type="ORF">WMY93_010533</name>
</gene>
<keyword evidence="3" id="KW-1185">Reference proteome</keyword>
<proteinExistence type="predicted"/>
<evidence type="ECO:0000256" key="1">
    <source>
        <dbReference type="SAM" id="MobiDB-lite"/>
    </source>
</evidence>
<feature type="region of interest" description="Disordered" evidence="1">
    <location>
        <begin position="1"/>
        <end position="24"/>
    </location>
</feature>
<comment type="caution">
    <text evidence="2">The sequence shown here is derived from an EMBL/GenBank/DDBJ whole genome shotgun (WGS) entry which is preliminary data.</text>
</comment>
<evidence type="ECO:0000313" key="2">
    <source>
        <dbReference type="EMBL" id="KAK7919249.1"/>
    </source>
</evidence>
<sequence>MPDEGKHKTKTRARSKEDESEGPDLADIMAELKAQGQTILTRLDGIDGRLNGIDKLLDSPLEVERAHRTLRLPPPPGRPPRPILIRFLRFRDRELVLNAAKKSNQLREGDAKLTLRQDLSAEVRRRRKEFSEVTEYFIREGMFRGFAYPHRLRILHRGSIVFLDNPGDAKVFIKKLEERQAES</sequence>
<dbReference type="InterPro" id="IPR004244">
    <property type="entry name" value="Transposase_22"/>
</dbReference>
<dbReference type="Gene3D" id="3.30.70.1820">
    <property type="entry name" value="L1 transposable element, RRM domain"/>
    <property type="match status" value="1"/>
</dbReference>
<protein>
    <recommendedName>
        <fullName evidence="4">LINE-1 type transposase domain-containing protein 1</fullName>
    </recommendedName>
</protein>
<reference evidence="3" key="1">
    <citation type="submission" date="2024-04" db="EMBL/GenBank/DDBJ databases">
        <title>Salinicola lusitanus LLJ914,a marine bacterium isolated from the Okinawa Trough.</title>
        <authorList>
            <person name="Li J."/>
        </authorList>
    </citation>
    <scope>NUCLEOTIDE SEQUENCE [LARGE SCALE GENOMIC DNA]</scope>
</reference>
<evidence type="ECO:0008006" key="4">
    <source>
        <dbReference type="Google" id="ProtNLM"/>
    </source>
</evidence>
<dbReference type="EMBL" id="JBBPFD010000007">
    <property type="protein sequence ID" value="KAK7919249.1"/>
    <property type="molecule type" value="Genomic_DNA"/>
</dbReference>
<evidence type="ECO:0000313" key="3">
    <source>
        <dbReference type="Proteomes" id="UP001460270"/>
    </source>
</evidence>
<name>A0AAW0PGM3_9GOBI</name>
<organism evidence="2 3">
    <name type="scientific">Mugilogobius chulae</name>
    <name type="common">yellowstripe goby</name>
    <dbReference type="NCBI Taxonomy" id="88201"/>
    <lineage>
        <taxon>Eukaryota</taxon>
        <taxon>Metazoa</taxon>
        <taxon>Chordata</taxon>
        <taxon>Craniata</taxon>
        <taxon>Vertebrata</taxon>
        <taxon>Euteleostomi</taxon>
        <taxon>Actinopterygii</taxon>
        <taxon>Neopterygii</taxon>
        <taxon>Teleostei</taxon>
        <taxon>Neoteleostei</taxon>
        <taxon>Acanthomorphata</taxon>
        <taxon>Gobiaria</taxon>
        <taxon>Gobiiformes</taxon>
        <taxon>Gobioidei</taxon>
        <taxon>Gobiidae</taxon>
        <taxon>Gobionellinae</taxon>
        <taxon>Mugilogobius</taxon>
    </lineage>
</organism>
<dbReference type="PANTHER" id="PTHR11505">
    <property type="entry name" value="L1 TRANSPOSABLE ELEMENT-RELATED"/>
    <property type="match status" value="1"/>
</dbReference>
<dbReference type="Proteomes" id="UP001460270">
    <property type="component" value="Unassembled WGS sequence"/>
</dbReference>